<keyword evidence="3" id="KW-1185">Reference proteome</keyword>
<sequence length="212" mass="23826">MATGTVDMGSMADWFSGVVSSIAIIVALSGYRLQERQRKFDRELLEKQRKAIVRDACSATDQVVAYFEMSKRILNSMGSPLSFQAFVRIREHLLTLHELLEILSQRVELTDGAMNAAVTARRICGVLLTQLDQLDRKEHREWMDALMTIERLNTAAQLASERSSSVRRYFGLSASTAAQDIEKKYSTLANELDYPADPGAGPRFPDLSTTRY</sequence>
<name>A0A4R0CGF3_9HYPH</name>
<dbReference type="RefSeq" id="WP_125849836.1">
    <property type="nucleotide sequence ID" value="NZ_JACHXH010000030.1"/>
</dbReference>
<organism evidence="2 3">
    <name type="scientific">Rhizobium pisi</name>
    <dbReference type="NCBI Taxonomy" id="574561"/>
    <lineage>
        <taxon>Bacteria</taxon>
        <taxon>Pseudomonadati</taxon>
        <taxon>Pseudomonadota</taxon>
        <taxon>Alphaproteobacteria</taxon>
        <taxon>Hyphomicrobiales</taxon>
        <taxon>Rhizobiaceae</taxon>
        <taxon>Rhizobium/Agrobacterium group</taxon>
        <taxon>Rhizobium</taxon>
    </lineage>
</organism>
<reference evidence="2 3" key="1">
    <citation type="submission" date="2020-08" db="EMBL/GenBank/DDBJ databases">
        <title>Genomic Encyclopedia of Type Strains, Phase III (KMG-III): the genomes of soil and plant-associated and newly described type strains.</title>
        <authorList>
            <person name="Whitman W."/>
        </authorList>
    </citation>
    <scope>NUCLEOTIDE SEQUENCE [LARGE SCALE GENOMIC DNA]</scope>
    <source>
        <strain evidence="2 3">CECT 4113</strain>
    </source>
</reference>
<comment type="caution">
    <text evidence="2">The sequence shown here is derived from an EMBL/GenBank/DDBJ whole genome shotgun (WGS) entry which is preliminary data.</text>
</comment>
<proteinExistence type="predicted"/>
<keyword evidence="1" id="KW-0812">Transmembrane</keyword>
<keyword evidence="1" id="KW-0472">Membrane</keyword>
<evidence type="ECO:0000313" key="3">
    <source>
        <dbReference type="Proteomes" id="UP000518315"/>
    </source>
</evidence>
<dbReference type="Proteomes" id="UP000518315">
    <property type="component" value="Unassembled WGS sequence"/>
</dbReference>
<evidence type="ECO:0008006" key="4">
    <source>
        <dbReference type="Google" id="ProtNLM"/>
    </source>
</evidence>
<evidence type="ECO:0000256" key="1">
    <source>
        <dbReference type="SAM" id="Phobius"/>
    </source>
</evidence>
<accession>A0A4R0CGF3</accession>
<feature type="transmembrane region" description="Helical" evidence="1">
    <location>
        <begin position="14"/>
        <end position="33"/>
    </location>
</feature>
<keyword evidence="1" id="KW-1133">Transmembrane helix</keyword>
<dbReference type="AlphaFoldDB" id="A0A4R0CGF3"/>
<dbReference type="EMBL" id="JACHXH010000030">
    <property type="protein sequence ID" value="MBB3138263.1"/>
    <property type="molecule type" value="Genomic_DNA"/>
</dbReference>
<protein>
    <recommendedName>
        <fullName evidence="4">DUF4760 domain-containing protein</fullName>
    </recommendedName>
</protein>
<evidence type="ECO:0000313" key="2">
    <source>
        <dbReference type="EMBL" id="MBB3138263.1"/>
    </source>
</evidence>
<gene>
    <name evidence="2" type="ORF">FHS26_006041</name>
</gene>